<feature type="chain" id="PRO_5040846301" description="Secreted protein" evidence="2">
    <location>
        <begin position="25"/>
        <end position="92"/>
    </location>
</feature>
<evidence type="ECO:0000313" key="3">
    <source>
        <dbReference type="EMBL" id="KAJ3743778.1"/>
    </source>
</evidence>
<evidence type="ECO:0000313" key="4">
    <source>
        <dbReference type="Proteomes" id="UP001142393"/>
    </source>
</evidence>
<sequence>MHTSITKLSFILLLGVVSLSYISGLPSSVSVSDSLPALSDIMILWSMLGERRMSLTPSLRLLRRLLRGLPQYPPMIHRPHQHPKNQSLKLFK</sequence>
<comment type="caution">
    <text evidence="3">The sequence shown here is derived from an EMBL/GenBank/DDBJ whole genome shotgun (WGS) entry which is preliminary data.</text>
</comment>
<feature type="signal peptide" evidence="2">
    <location>
        <begin position="1"/>
        <end position="24"/>
    </location>
</feature>
<evidence type="ECO:0008006" key="5">
    <source>
        <dbReference type="Google" id="ProtNLM"/>
    </source>
</evidence>
<dbReference type="Proteomes" id="UP001142393">
    <property type="component" value="Unassembled WGS sequence"/>
</dbReference>
<protein>
    <recommendedName>
        <fullName evidence="5">Secreted protein</fullName>
    </recommendedName>
</protein>
<keyword evidence="4" id="KW-1185">Reference proteome</keyword>
<proteinExistence type="predicted"/>
<dbReference type="AlphaFoldDB" id="A0A9W8TX86"/>
<evidence type="ECO:0000256" key="1">
    <source>
        <dbReference type="SAM" id="MobiDB-lite"/>
    </source>
</evidence>
<organism evidence="3 4">
    <name type="scientific">Lentinula detonsa</name>
    <dbReference type="NCBI Taxonomy" id="2804962"/>
    <lineage>
        <taxon>Eukaryota</taxon>
        <taxon>Fungi</taxon>
        <taxon>Dikarya</taxon>
        <taxon>Basidiomycota</taxon>
        <taxon>Agaricomycotina</taxon>
        <taxon>Agaricomycetes</taxon>
        <taxon>Agaricomycetidae</taxon>
        <taxon>Agaricales</taxon>
        <taxon>Marasmiineae</taxon>
        <taxon>Omphalotaceae</taxon>
        <taxon>Lentinula</taxon>
    </lineage>
</organism>
<evidence type="ECO:0000256" key="2">
    <source>
        <dbReference type="SAM" id="SignalP"/>
    </source>
</evidence>
<feature type="region of interest" description="Disordered" evidence="1">
    <location>
        <begin position="73"/>
        <end position="92"/>
    </location>
</feature>
<name>A0A9W8TX86_9AGAR</name>
<gene>
    <name evidence="3" type="ORF">DFH05DRAFT_1497626</name>
</gene>
<dbReference type="EMBL" id="JANVFU010000008">
    <property type="protein sequence ID" value="KAJ3743778.1"/>
    <property type="molecule type" value="Genomic_DNA"/>
</dbReference>
<keyword evidence="2" id="KW-0732">Signal</keyword>
<reference evidence="3 4" key="1">
    <citation type="journal article" date="2023" name="Proc. Natl. Acad. Sci. U.S.A.">
        <title>A global phylogenomic analysis of the shiitake genus Lentinula.</title>
        <authorList>
            <person name="Sierra-Patev S."/>
            <person name="Min B."/>
            <person name="Naranjo-Ortiz M."/>
            <person name="Looney B."/>
            <person name="Konkel Z."/>
            <person name="Slot J.C."/>
            <person name="Sakamoto Y."/>
            <person name="Steenwyk J.L."/>
            <person name="Rokas A."/>
            <person name="Carro J."/>
            <person name="Camarero S."/>
            <person name="Ferreira P."/>
            <person name="Molpeceres G."/>
            <person name="Ruiz-Duenas F.J."/>
            <person name="Serrano A."/>
            <person name="Henrissat B."/>
            <person name="Drula E."/>
            <person name="Hughes K.W."/>
            <person name="Mata J.L."/>
            <person name="Ishikawa N.K."/>
            <person name="Vargas-Isla R."/>
            <person name="Ushijima S."/>
            <person name="Smith C.A."/>
            <person name="Donoghue J."/>
            <person name="Ahrendt S."/>
            <person name="Andreopoulos W."/>
            <person name="He G."/>
            <person name="LaButti K."/>
            <person name="Lipzen A."/>
            <person name="Ng V."/>
            <person name="Riley R."/>
            <person name="Sandor L."/>
            <person name="Barry K."/>
            <person name="Martinez A.T."/>
            <person name="Xiao Y."/>
            <person name="Gibbons J.G."/>
            <person name="Terashima K."/>
            <person name="Grigoriev I.V."/>
            <person name="Hibbett D."/>
        </authorList>
    </citation>
    <scope>NUCLEOTIDE SEQUENCE [LARGE SCALE GENOMIC DNA]</scope>
    <source>
        <strain evidence="3 4">TFB7810</strain>
    </source>
</reference>
<accession>A0A9W8TX86</accession>